<evidence type="ECO:0000313" key="2">
    <source>
        <dbReference type="Proteomes" id="UP001472677"/>
    </source>
</evidence>
<keyword evidence="2" id="KW-1185">Reference proteome</keyword>
<sequence length="78" mass="8457">MKGGPKPTIKGRKCEDKAGTTMAIANRVSSLLSELGKAEAEVDRPLGNVDTIEEASDAIIQWCDNASFENQISENMQF</sequence>
<reference evidence="1 2" key="1">
    <citation type="journal article" date="2024" name="G3 (Bethesda)">
        <title>Genome assembly of Hibiscus sabdariffa L. provides insights into metabolisms of medicinal natural products.</title>
        <authorList>
            <person name="Kim T."/>
        </authorList>
    </citation>
    <scope>NUCLEOTIDE SEQUENCE [LARGE SCALE GENOMIC DNA]</scope>
    <source>
        <strain evidence="1">TK-2024</strain>
        <tissue evidence="1">Old leaves</tissue>
    </source>
</reference>
<proteinExistence type="predicted"/>
<gene>
    <name evidence="1" type="ORF">V6N12_027562</name>
</gene>
<protein>
    <submittedName>
        <fullName evidence="1">Uncharacterized protein</fullName>
    </submittedName>
</protein>
<accession>A0ABR2F392</accession>
<evidence type="ECO:0000313" key="1">
    <source>
        <dbReference type="EMBL" id="KAK8571474.1"/>
    </source>
</evidence>
<dbReference type="EMBL" id="JBBPBM010000008">
    <property type="protein sequence ID" value="KAK8571474.1"/>
    <property type="molecule type" value="Genomic_DNA"/>
</dbReference>
<dbReference type="Proteomes" id="UP001472677">
    <property type="component" value="Unassembled WGS sequence"/>
</dbReference>
<name>A0ABR2F392_9ROSI</name>
<organism evidence="1 2">
    <name type="scientific">Hibiscus sabdariffa</name>
    <name type="common">roselle</name>
    <dbReference type="NCBI Taxonomy" id="183260"/>
    <lineage>
        <taxon>Eukaryota</taxon>
        <taxon>Viridiplantae</taxon>
        <taxon>Streptophyta</taxon>
        <taxon>Embryophyta</taxon>
        <taxon>Tracheophyta</taxon>
        <taxon>Spermatophyta</taxon>
        <taxon>Magnoliopsida</taxon>
        <taxon>eudicotyledons</taxon>
        <taxon>Gunneridae</taxon>
        <taxon>Pentapetalae</taxon>
        <taxon>rosids</taxon>
        <taxon>malvids</taxon>
        <taxon>Malvales</taxon>
        <taxon>Malvaceae</taxon>
        <taxon>Malvoideae</taxon>
        <taxon>Hibiscus</taxon>
    </lineage>
</organism>
<comment type="caution">
    <text evidence="1">The sequence shown here is derived from an EMBL/GenBank/DDBJ whole genome shotgun (WGS) entry which is preliminary data.</text>
</comment>